<dbReference type="InterPro" id="IPR028015">
    <property type="entry name" value="CCDC84-like"/>
</dbReference>
<dbReference type="AlphaFoldDB" id="A0A835HS80"/>
<feature type="compositionally biased region" description="Polar residues" evidence="1">
    <location>
        <begin position="361"/>
        <end position="375"/>
    </location>
</feature>
<feature type="compositionally biased region" description="Basic and acidic residues" evidence="1">
    <location>
        <begin position="420"/>
        <end position="436"/>
    </location>
</feature>
<dbReference type="Proteomes" id="UP000631114">
    <property type="component" value="Unassembled WGS sequence"/>
</dbReference>
<sequence>MWIGSTSKSYSQNQLETGFRQSQQQEEIHHNLLLQKEEIMEKKKKKTRNNYEFCKVCKLNHNQGRGHIYFPAHKKSLSLFLSNFLVKISNLKAFLENRFWCVFCDEDVLDTSFVCENGIRHLASAEHVKKVKEFMWKYGGGMDRLDSFRVSDTELAKWKSKCKVLKSATSSSSGRLNGTILGESKDIHDKIYSDNLDSTETISMHSYELSISNGFLPLQNYTNEKIQVSCPGIPEAANVGDCLRETTLLSLSAHTNVDLRSMPVKENVAKDLTVYRSNEHSSLGNCQKSSNGWSPSIRGVGGLGTKESANQVMQNLSQISPLRSGESEGNVHSGAPPPWFERSEENEINGQVGTGLHKNDIVSSSKKNGKSQKLNPNRVGAAWAEKRKIELEMEKRGETVTNSCDANWLPNFGRVWQSGSRRESRKEFQMESEKSLKTNSLSETPIKLQPYISKRMRRESGDG</sequence>
<organism evidence="2 3">
    <name type="scientific">Coptis chinensis</name>
    <dbReference type="NCBI Taxonomy" id="261450"/>
    <lineage>
        <taxon>Eukaryota</taxon>
        <taxon>Viridiplantae</taxon>
        <taxon>Streptophyta</taxon>
        <taxon>Embryophyta</taxon>
        <taxon>Tracheophyta</taxon>
        <taxon>Spermatophyta</taxon>
        <taxon>Magnoliopsida</taxon>
        <taxon>Ranunculales</taxon>
        <taxon>Ranunculaceae</taxon>
        <taxon>Coptidoideae</taxon>
        <taxon>Coptis</taxon>
    </lineage>
</organism>
<accession>A0A835HS80</accession>
<protein>
    <recommendedName>
        <fullName evidence="4">TITAN-like protein</fullName>
    </recommendedName>
</protein>
<feature type="region of interest" description="Disordered" evidence="1">
    <location>
        <begin position="322"/>
        <end position="376"/>
    </location>
</feature>
<name>A0A835HS80_9MAGN</name>
<dbReference type="PANTHER" id="PTHR31198">
    <property type="entry name" value="COILED-COIL DOMAIN-CONTAINING PROTEIN 84"/>
    <property type="match status" value="1"/>
</dbReference>
<feature type="region of interest" description="Disordered" evidence="1">
    <location>
        <begin position="419"/>
        <end position="463"/>
    </location>
</feature>
<evidence type="ECO:0000256" key="1">
    <source>
        <dbReference type="SAM" id="MobiDB-lite"/>
    </source>
</evidence>
<comment type="caution">
    <text evidence="2">The sequence shown here is derived from an EMBL/GenBank/DDBJ whole genome shotgun (WGS) entry which is preliminary data.</text>
</comment>
<proteinExistence type="predicted"/>
<evidence type="ECO:0008006" key="4">
    <source>
        <dbReference type="Google" id="ProtNLM"/>
    </source>
</evidence>
<dbReference type="Pfam" id="PF14968">
    <property type="entry name" value="CCDC84"/>
    <property type="match status" value="1"/>
</dbReference>
<dbReference type="OrthoDB" id="1892805at2759"/>
<gene>
    <name evidence="2" type="ORF">IFM89_025958</name>
</gene>
<reference evidence="2 3" key="1">
    <citation type="submission" date="2020-10" db="EMBL/GenBank/DDBJ databases">
        <title>The Coptis chinensis genome and diversification of protoberbering-type alkaloids.</title>
        <authorList>
            <person name="Wang B."/>
            <person name="Shu S."/>
            <person name="Song C."/>
            <person name="Liu Y."/>
        </authorList>
    </citation>
    <scope>NUCLEOTIDE SEQUENCE [LARGE SCALE GENOMIC DNA]</scope>
    <source>
        <strain evidence="2">HL-2020</strain>
        <tissue evidence="2">Leaf</tissue>
    </source>
</reference>
<dbReference type="PANTHER" id="PTHR31198:SF1">
    <property type="entry name" value="CENTROSOMAL AT-AC SPLICING FACTOR"/>
    <property type="match status" value="1"/>
</dbReference>
<evidence type="ECO:0000313" key="3">
    <source>
        <dbReference type="Proteomes" id="UP000631114"/>
    </source>
</evidence>
<keyword evidence="3" id="KW-1185">Reference proteome</keyword>
<dbReference type="EMBL" id="JADFTS010000006">
    <property type="protein sequence ID" value="KAF9602248.1"/>
    <property type="molecule type" value="Genomic_DNA"/>
</dbReference>
<evidence type="ECO:0000313" key="2">
    <source>
        <dbReference type="EMBL" id="KAF9602248.1"/>
    </source>
</evidence>